<dbReference type="PANTHER" id="PTHR43289:SF6">
    <property type="entry name" value="SERINE_THREONINE-PROTEIN KINASE NEKL-3"/>
    <property type="match status" value="1"/>
</dbReference>
<dbReference type="InterPro" id="IPR017441">
    <property type="entry name" value="Protein_kinase_ATP_BS"/>
</dbReference>
<dbReference type="PROSITE" id="PS00108">
    <property type="entry name" value="PROTEIN_KINASE_ST"/>
    <property type="match status" value="1"/>
</dbReference>
<dbReference type="InterPro" id="IPR008271">
    <property type="entry name" value="Ser/Thr_kinase_AS"/>
</dbReference>
<feature type="transmembrane region" description="Helical" evidence="7">
    <location>
        <begin position="412"/>
        <end position="431"/>
    </location>
</feature>
<feature type="binding site" evidence="5">
    <location>
        <position position="99"/>
    </location>
    <ligand>
        <name>ATP</name>
        <dbReference type="ChEBI" id="CHEBI:30616"/>
    </ligand>
</feature>
<dbReference type="InterPro" id="IPR011009">
    <property type="entry name" value="Kinase-like_dom_sf"/>
</dbReference>
<evidence type="ECO:0000256" key="7">
    <source>
        <dbReference type="SAM" id="Phobius"/>
    </source>
</evidence>
<dbReference type="CDD" id="cd14014">
    <property type="entry name" value="STKc_PknB_like"/>
    <property type="match status" value="1"/>
</dbReference>
<evidence type="ECO:0000256" key="4">
    <source>
        <dbReference type="ARBA" id="ARBA00022840"/>
    </source>
</evidence>
<sequence>MSDSRKDVDDQARRAAGYERALASDSDPVDVRFEQEHAKTARVLRMLNTVFERAEVPPPEPVLPEKIGRFEVSGLLGRGGMGTVYQARDPELDRDVAIKVARVDGTDPAEMHRRLHREARAVATLDHPGIVPVYEIGTTDQGQRFLVMALCEGETLGAWIERQTGPIDPILAARTIADVVDAVQYGHQHNVLHRDLKPANVLLFPNRENGDSNSLPWIPRVTDFGLACSIDQRLKETGSSVMLGTPLYMSPEQAHGGDGEAGQATDIFSIGAILYHLLTGSPPFAASNYPAVLMRLQNDTPVPISQVLPEIDKDLATICMKCLERVPEDRYSRSADLAADLHRFLEGDAISARAQSPWHRLRRWSQRPARVSDLSAAIILVVCARIFFGIAGLVAIPMYGQSVFNPSDMVESLLVHGLVIIPCELWTIWAARQNQQRRLSPGLYWIAYLLTIAWCCVTWMIASGVSGASSWYDRNPDARLMTFLMISILYGAQTICWYLADWRRIEPGTSQRRWRTLKRLALMGPVLAFAAVMLW</sequence>
<evidence type="ECO:0000256" key="3">
    <source>
        <dbReference type="ARBA" id="ARBA00022777"/>
    </source>
</evidence>
<evidence type="ECO:0000256" key="1">
    <source>
        <dbReference type="ARBA" id="ARBA00022679"/>
    </source>
</evidence>
<dbReference type="PROSITE" id="PS00107">
    <property type="entry name" value="PROTEIN_KINASE_ATP"/>
    <property type="match status" value="1"/>
</dbReference>
<dbReference type="RefSeq" id="WP_145344755.1">
    <property type="nucleotide sequence ID" value="NZ_CP036261.1"/>
</dbReference>
<dbReference type="EMBL" id="CP036261">
    <property type="protein sequence ID" value="QDS87966.1"/>
    <property type="molecule type" value="Genomic_DNA"/>
</dbReference>
<evidence type="ECO:0000256" key="5">
    <source>
        <dbReference type="PROSITE-ProRule" id="PRU10141"/>
    </source>
</evidence>
<proteinExistence type="predicted"/>
<gene>
    <name evidence="9" type="primary">pknB_10</name>
    <name evidence="9" type="ORF">EC9_21510</name>
</gene>
<evidence type="ECO:0000256" key="6">
    <source>
        <dbReference type="SAM" id="MobiDB-lite"/>
    </source>
</evidence>
<feature type="compositionally biased region" description="Basic and acidic residues" evidence="6">
    <location>
        <begin position="1"/>
        <end position="17"/>
    </location>
</feature>
<keyword evidence="7" id="KW-1133">Transmembrane helix</keyword>
<dbReference type="OrthoDB" id="6111975at2"/>
<keyword evidence="4 5" id="KW-0067">ATP-binding</keyword>
<feature type="domain" description="Protein kinase" evidence="8">
    <location>
        <begin position="70"/>
        <end position="345"/>
    </location>
</feature>
<evidence type="ECO:0000313" key="10">
    <source>
        <dbReference type="Proteomes" id="UP000319557"/>
    </source>
</evidence>
<feature type="transmembrane region" description="Helical" evidence="7">
    <location>
        <begin position="443"/>
        <end position="462"/>
    </location>
</feature>
<dbReference type="PANTHER" id="PTHR43289">
    <property type="entry name" value="MITOGEN-ACTIVATED PROTEIN KINASE KINASE KINASE 20-RELATED"/>
    <property type="match status" value="1"/>
</dbReference>
<dbReference type="SMART" id="SM00220">
    <property type="entry name" value="S_TKc"/>
    <property type="match status" value="1"/>
</dbReference>
<feature type="transmembrane region" description="Helical" evidence="7">
    <location>
        <begin position="374"/>
        <end position="400"/>
    </location>
</feature>
<dbReference type="Gene3D" id="1.10.510.10">
    <property type="entry name" value="Transferase(Phosphotransferase) domain 1"/>
    <property type="match status" value="1"/>
</dbReference>
<feature type="region of interest" description="Disordered" evidence="6">
    <location>
        <begin position="1"/>
        <end position="28"/>
    </location>
</feature>
<keyword evidence="1 9" id="KW-0808">Transferase</keyword>
<accession>A0A517LZC4</accession>
<dbReference type="Proteomes" id="UP000319557">
    <property type="component" value="Chromosome"/>
</dbReference>
<evidence type="ECO:0000313" key="9">
    <source>
        <dbReference type="EMBL" id="QDS87966.1"/>
    </source>
</evidence>
<keyword evidence="7" id="KW-0472">Membrane</keyword>
<reference evidence="9 10" key="1">
    <citation type="submission" date="2019-02" db="EMBL/GenBank/DDBJ databases">
        <title>Deep-cultivation of Planctomycetes and their phenomic and genomic characterization uncovers novel biology.</title>
        <authorList>
            <person name="Wiegand S."/>
            <person name="Jogler M."/>
            <person name="Boedeker C."/>
            <person name="Pinto D."/>
            <person name="Vollmers J."/>
            <person name="Rivas-Marin E."/>
            <person name="Kohn T."/>
            <person name="Peeters S.H."/>
            <person name="Heuer A."/>
            <person name="Rast P."/>
            <person name="Oberbeckmann S."/>
            <person name="Bunk B."/>
            <person name="Jeske O."/>
            <person name="Meyerdierks A."/>
            <person name="Storesund J.E."/>
            <person name="Kallscheuer N."/>
            <person name="Luecker S."/>
            <person name="Lage O.M."/>
            <person name="Pohl T."/>
            <person name="Merkel B.J."/>
            <person name="Hornburger P."/>
            <person name="Mueller R.-W."/>
            <person name="Bruemmer F."/>
            <person name="Labrenz M."/>
            <person name="Spormann A.M."/>
            <person name="Op den Camp H."/>
            <person name="Overmann J."/>
            <person name="Amann R."/>
            <person name="Jetten M.S.M."/>
            <person name="Mascher T."/>
            <person name="Medema M.H."/>
            <person name="Devos D.P."/>
            <person name="Kaster A.-K."/>
            <person name="Ovreas L."/>
            <person name="Rohde M."/>
            <person name="Galperin M.Y."/>
            <person name="Jogler C."/>
        </authorList>
    </citation>
    <scope>NUCLEOTIDE SEQUENCE [LARGE SCALE GENOMIC DNA]</scope>
    <source>
        <strain evidence="9 10">EC9</strain>
    </source>
</reference>
<keyword evidence="7" id="KW-0812">Transmembrane</keyword>
<keyword evidence="2 5" id="KW-0547">Nucleotide-binding</keyword>
<protein>
    <submittedName>
        <fullName evidence="9">Serine/threonine-protein kinase PknB</fullName>
        <ecNumber evidence="9">2.7.11.1</ecNumber>
    </submittedName>
</protein>
<dbReference type="GO" id="GO:0005524">
    <property type="term" value="F:ATP binding"/>
    <property type="evidence" value="ECO:0007669"/>
    <property type="project" value="UniProtKB-UniRule"/>
</dbReference>
<keyword evidence="10" id="KW-1185">Reference proteome</keyword>
<feature type="transmembrane region" description="Helical" evidence="7">
    <location>
        <begin position="482"/>
        <end position="500"/>
    </location>
</feature>
<organism evidence="9 10">
    <name type="scientific">Rosistilla ulvae</name>
    <dbReference type="NCBI Taxonomy" id="1930277"/>
    <lineage>
        <taxon>Bacteria</taxon>
        <taxon>Pseudomonadati</taxon>
        <taxon>Planctomycetota</taxon>
        <taxon>Planctomycetia</taxon>
        <taxon>Pirellulales</taxon>
        <taxon>Pirellulaceae</taxon>
        <taxon>Rosistilla</taxon>
    </lineage>
</organism>
<dbReference type="AlphaFoldDB" id="A0A517LZC4"/>
<evidence type="ECO:0000256" key="2">
    <source>
        <dbReference type="ARBA" id="ARBA00022741"/>
    </source>
</evidence>
<dbReference type="Pfam" id="PF00069">
    <property type="entry name" value="Pkinase"/>
    <property type="match status" value="1"/>
</dbReference>
<dbReference type="Gene3D" id="3.30.200.20">
    <property type="entry name" value="Phosphorylase Kinase, domain 1"/>
    <property type="match status" value="1"/>
</dbReference>
<dbReference type="PROSITE" id="PS50011">
    <property type="entry name" value="PROTEIN_KINASE_DOM"/>
    <property type="match status" value="1"/>
</dbReference>
<feature type="transmembrane region" description="Helical" evidence="7">
    <location>
        <begin position="516"/>
        <end position="534"/>
    </location>
</feature>
<dbReference type="SUPFAM" id="SSF56112">
    <property type="entry name" value="Protein kinase-like (PK-like)"/>
    <property type="match status" value="1"/>
</dbReference>
<name>A0A517LZC4_9BACT</name>
<dbReference type="KEGG" id="ruv:EC9_21510"/>
<keyword evidence="3 9" id="KW-0418">Kinase</keyword>
<dbReference type="InterPro" id="IPR000719">
    <property type="entry name" value="Prot_kinase_dom"/>
</dbReference>
<dbReference type="GO" id="GO:0004674">
    <property type="term" value="F:protein serine/threonine kinase activity"/>
    <property type="evidence" value="ECO:0007669"/>
    <property type="project" value="UniProtKB-EC"/>
</dbReference>
<dbReference type="EC" id="2.7.11.1" evidence="9"/>
<evidence type="ECO:0000259" key="8">
    <source>
        <dbReference type="PROSITE" id="PS50011"/>
    </source>
</evidence>